<dbReference type="OrthoDB" id="9798693at2"/>
<sequence>MVLKLSRLILIILLAMFTVGGVRIIQPNHSQTIGIKPVQLDPAHHGQRRLGELVFLSAWQLDSPNEDFGGISGLAALPGDRFIGISDAGTLIGFGLTNDDRIDRPFISPLPETNQPGSSYLDRDSEGITFDAQSGQFWISYEAKHAIRRFSRSFARLDGEVRPKEMQLWPRNKGAETLIRMKDGRFIIVSESLEDDGTHQALLFSGDPIEPGSVKTGFRYRPPSGYRATDGIQMPDGRIMLLHRAVGFPSGFSAKLGIASPPDMADNVHWKSRIIATLSAPLLVDNMEGIAVKQVGKDTIIWLISDSNFNILQRTILMKFRLSERGGNKKPEAIAAPGFESLN</sequence>
<evidence type="ECO:0000313" key="2">
    <source>
        <dbReference type="EMBL" id="MVZ96672.1"/>
    </source>
</evidence>
<dbReference type="InterPro" id="IPR014567">
    <property type="entry name" value="UCP031900"/>
</dbReference>
<dbReference type="InterPro" id="IPR027372">
    <property type="entry name" value="Phytase-like_dom"/>
</dbReference>
<dbReference type="Pfam" id="PF13449">
    <property type="entry name" value="Phytase-like"/>
    <property type="match status" value="1"/>
</dbReference>
<dbReference type="AlphaFoldDB" id="A0A6I4LTB9"/>
<evidence type="ECO:0000259" key="1">
    <source>
        <dbReference type="Pfam" id="PF13449"/>
    </source>
</evidence>
<comment type="caution">
    <text evidence="2">The sequence shown here is derived from an EMBL/GenBank/DDBJ whole genome shotgun (WGS) entry which is preliminary data.</text>
</comment>
<name>A0A6I4LTB9_9SPHN</name>
<reference evidence="2 3" key="1">
    <citation type="submission" date="2019-01" db="EMBL/GenBank/DDBJ databases">
        <title>Sphingorhabdus lacus sp.nov., isolated from an oligotrophic freshwater lake.</title>
        <authorList>
            <person name="Park M."/>
        </authorList>
    </citation>
    <scope>NUCLEOTIDE SEQUENCE [LARGE SCALE GENOMIC DNA]</scope>
    <source>
        <strain evidence="2 3">IMCC26285</strain>
    </source>
</reference>
<dbReference type="EMBL" id="SDWJ01000001">
    <property type="protein sequence ID" value="MVZ96672.1"/>
    <property type="molecule type" value="Genomic_DNA"/>
</dbReference>
<dbReference type="PIRSF" id="PIRSF031900">
    <property type="entry name" value="UCP031900"/>
    <property type="match status" value="1"/>
</dbReference>
<evidence type="ECO:0000313" key="3">
    <source>
        <dbReference type="Proteomes" id="UP000471147"/>
    </source>
</evidence>
<accession>A0A6I4LTB9</accession>
<keyword evidence="3" id="KW-1185">Reference proteome</keyword>
<proteinExistence type="predicted"/>
<organism evidence="2 3">
    <name type="scientific">Sphingorhabdus profundilacus</name>
    <dbReference type="NCBI Taxonomy" id="2509718"/>
    <lineage>
        <taxon>Bacteria</taxon>
        <taxon>Pseudomonadati</taxon>
        <taxon>Pseudomonadota</taxon>
        <taxon>Alphaproteobacteria</taxon>
        <taxon>Sphingomonadales</taxon>
        <taxon>Sphingomonadaceae</taxon>
        <taxon>Sphingorhabdus</taxon>
    </lineage>
</organism>
<dbReference type="Proteomes" id="UP000471147">
    <property type="component" value="Unassembled WGS sequence"/>
</dbReference>
<feature type="domain" description="Phytase-like" evidence="1">
    <location>
        <begin position="67"/>
        <end position="309"/>
    </location>
</feature>
<dbReference type="RefSeq" id="WP_160352632.1">
    <property type="nucleotide sequence ID" value="NZ_SDWJ01000001.1"/>
</dbReference>
<gene>
    <name evidence="2" type="ORF">EUU23_02995</name>
</gene>
<protein>
    <submittedName>
        <fullName evidence="2">Esterase-like activity of phytase family protein</fullName>
    </submittedName>
</protein>